<keyword evidence="6" id="KW-0472">Membrane</keyword>
<evidence type="ECO:0000256" key="3">
    <source>
        <dbReference type="ARBA" id="ARBA00022692"/>
    </source>
</evidence>
<evidence type="ECO:0000256" key="1">
    <source>
        <dbReference type="ARBA" id="ARBA00004479"/>
    </source>
</evidence>
<dbReference type="SMART" id="SM01190">
    <property type="entry name" value="EMP24_GP25L"/>
    <property type="match status" value="1"/>
</dbReference>
<evidence type="ECO:0000313" key="10">
    <source>
        <dbReference type="Proteomes" id="UP000290289"/>
    </source>
</evidence>
<feature type="domain" description="GOLD" evidence="8">
    <location>
        <begin position="89"/>
        <end position="204"/>
    </location>
</feature>
<evidence type="ECO:0000256" key="2">
    <source>
        <dbReference type="ARBA" id="ARBA00007104"/>
    </source>
</evidence>
<comment type="subcellular location">
    <subcellularLocation>
        <location evidence="1">Membrane</location>
        <topology evidence="1">Single-pass type I membrane protein</topology>
    </subcellularLocation>
</comment>
<evidence type="ECO:0000256" key="7">
    <source>
        <dbReference type="SAM" id="MobiDB-lite"/>
    </source>
</evidence>
<dbReference type="GO" id="GO:0016020">
    <property type="term" value="C:membrane"/>
    <property type="evidence" value="ECO:0007669"/>
    <property type="project" value="UniProtKB-SubCell"/>
</dbReference>
<evidence type="ECO:0000256" key="4">
    <source>
        <dbReference type="ARBA" id="ARBA00022729"/>
    </source>
</evidence>
<evidence type="ECO:0000256" key="5">
    <source>
        <dbReference type="ARBA" id="ARBA00022989"/>
    </source>
</evidence>
<protein>
    <recommendedName>
        <fullName evidence="8">GOLD domain-containing protein</fullName>
    </recommendedName>
</protein>
<sequence>MSAPDWFRDTNQKSVLQFTLRNPDVNKQNGSPPPFGEKLKNSSIGATTHGRGFSFSLKMSRINFSIILILGLMSTVVHSMRFDLQSGATKCISDDIKSSSMTVGKYAVVNPKDGFPIPDSHKLTIRVTSPYGSNYHYGDHVESGNFAFTAAETGDYSACFWVSDHKPSTTVTIDFDWKTGVAAKDWSKVAKKGQIETMELELKKLYDTVSSIHDEMFYLREREEGMQQLNRSTNSKMAVFSGLSLFVCLSVAVTNEPMQLPGQQQWQARLSFSLAYVAQSCLSMTHLKQIHGRAVVTNLQHHVTVLAKMFRFAAISPSGTPTACSIKCPNQTLSSPNTLIRGYSKSSSPSQSVVLFNQMRVNCVDQMSLPSRFC</sequence>
<dbReference type="Pfam" id="PF01105">
    <property type="entry name" value="EMP24_GP25L"/>
    <property type="match status" value="1"/>
</dbReference>
<dbReference type="InterPro" id="IPR015720">
    <property type="entry name" value="Emp24-like"/>
</dbReference>
<accession>A0A498HIG6</accession>
<dbReference type="PROSITE" id="PS50866">
    <property type="entry name" value="GOLD"/>
    <property type="match status" value="1"/>
</dbReference>
<keyword evidence="10" id="KW-1185">Reference proteome</keyword>
<keyword evidence="4" id="KW-0732">Signal</keyword>
<keyword evidence="3" id="KW-0812">Transmembrane</keyword>
<name>A0A498HIG6_MALDO</name>
<organism evidence="9 10">
    <name type="scientific">Malus domestica</name>
    <name type="common">Apple</name>
    <name type="synonym">Pyrus malus</name>
    <dbReference type="NCBI Taxonomy" id="3750"/>
    <lineage>
        <taxon>Eukaryota</taxon>
        <taxon>Viridiplantae</taxon>
        <taxon>Streptophyta</taxon>
        <taxon>Embryophyta</taxon>
        <taxon>Tracheophyta</taxon>
        <taxon>Spermatophyta</taxon>
        <taxon>Magnoliopsida</taxon>
        <taxon>eudicotyledons</taxon>
        <taxon>Gunneridae</taxon>
        <taxon>Pentapetalae</taxon>
        <taxon>rosids</taxon>
        <taxon>fabids</taxon>
        <taxon>Rosales</taxon>
        <taxon>Rosaceae</taxon>
        <taxon>Amygdaloideae</taxon>
        <taxon>Maleae</taxon>
        <taxon>Malus</taxon>
    </lineage>
</organism>
<dbReference type="Proteomes" id="UP000290289">
    <property type="component" value="Chromosome 17"/>
</dbReference>
<feature type="region of interest" description="Disordered" evidence="7">
    <location>
        <begin position="23"/>
        <end position="43"/>
    </location>
</feature>
<gene>
    <name evidence="9" type="ORF">DVH24_037079</name>
</gene>
<dbReference type="EMBL" id="RDQH01000343">
    <property type="protein sequence ID" value="RXH69295.1"/>
    <property type="molecule type" value="Genomic_DNA"/>
</dbReference>
<comment type="similarity">
    <text evidence="2">Belongs to the EMP24/GP25L family.</text>
</comment>
<dbReference type="PANTHER" id="PTHR22811">
    <property type="entry name" value="TRANSMEMBRANE EMP24 DOMAIN-CONTAINING PROTEIN"/>
    <property type="match status" value="1"/>
</dbReference>
<evidence type="ECO:0000256" key="6">
    <source>
        <dbReference type="ARBA" id="ARBA00023136"/>
    </source>
</evidence>
<dbReference type="STRING" id="3750.A0A498HIG6"/>
<keyword evidence="5" id="KW-1133">Transmembrane helix</keyword>
<evidence type="ECO:0000313" key="9">
    <source>
        <dbReference type="EMBL" id="RXH69295.1"/>
    </source>
</evidence>
<reference evidence="9 10" key="1">
    <citation type="submission" date="2018-10" db="EMBL/GenBank/DDBJ databases">
        <title>A high-quality apple genome assembly.</title>
        <authorList>
            <person name="Hu J."/>
        </authorList>
    </citation>
    <scope>NUCLEOTIDE SEQUENCE [LARGE SCALE GENOMIC DNA]</scope>
    <source>
        <strain evidence="10">cv. HFTH1</strain>
        <tissue evidence="9">Young leaf</tissue>
    </source>
</reference>
<evidence type="ECO:0000259" key="8">
    <source>
        <dbReference type="PROSITE" id="PS50866"/>
    </source>
</evidence>
<dbReference type="AlphaFoldDB" id="A0A498HIG6"/>
<comment type="caution">
    <text evidence="9">The sequence shown here is derived from an EMBL/GenBank/DDBJ whole genome shotgun (WGS) entry which is preliminary data.</text>
</comment>
<proteinExistence type="inferred from homology"/>
<dbReference type="InterPro" id="IPR009038">
    <property type="entry name" value="GOLD_dom"/>
</dbReference>